<reference evidence="1" key="1">
    <citation type="submission" date="2020-05" db="EMBL/GenBank/DDBJ databases">
        <authorList>
            <person name="Chiriac C."/>
            <person name="Salcher M."/>
            <person name="Ghai R."/>
            <person name="Kavagutti S V."/>
        </authorList>
    </citation>
    <scope>NUCLEOTIDE SEQUENCE</scope>
</reference>
<name>A0A6J7H0G8_9ZZZZ</name>
<gene>
    <name evidence="1" type="ORF">UFOPK3495_01531</name>
</gene>
<organism evidence="1">
    <name type="scientific">freshwater metagenome</name>
    <dbReference type="NCBI Taxonomy" id="449393"/>
    <lineage>
        <taxon>unclassified sequences</taxon>
        <taxon>metagenomes</taxon>
        <taxon>ecological metagenomes</taxon>
    </lineage>
</organism>
<protein>
    <submittedName>
        <fullName evidence="1">Unannotated protein</fullName>
    </submittedName>
</protein>
<accession>A0A6J7H0G8</accession>
<proteinExistence type="predicted"/>
<evidence type="ECO:0000313" key="1">
    <source>
        <dbReference type="EMBL" id="CAB4910153.1"/>
    </source>
</evidence>
<dbReference type="EMBL" id="CAFBMC010000114">
    <property type="protein sequence ID" value="CAB4910153.1"/>
    <property type="molecule type" value="Genomic_DNA"/>
</dbReference>
<dbReference type="AlphaFoldDB" id="A0A6J7H0G8"/>
<dbReference type="Gene3D" id="3.10.450.50">
    <property type="match status" value="1"/>
</dbReference>
<dbReference type="InterPro" id="IPR032710">
    <property type="entry name" value="NTF2-like_dom_sf"/>
</dbReference>
<dbReference type="SUPFAM" id="SSF54427">
    <property type="entry name" value="NTF2-like"/>
    <property type="match status" value="1"/>
</dbReference>
<sequence>MLGPACTVVFMLAVVGTSQSNANPLHSMAKQTTTSTSTAAADATLGLTLVNRFFTLLKTENSKGLAGFLSPAFQLQRANGTSANRAEYLANPAKVSDFLVTKTVTTRTGNVLVVRYQAQTTEVINANPATMDPAPRLSVFVLPKTPHATWQMVAHSNFTALPADQYR</sequence>